<dbReference type="Proteomes" id="UP000002027">
    <property type="component" value="Chromosome 1"/>
</dbReference>
<gene>
    <name evidence="2" type="ordered locus">Sthe_1765</name>
</gene>
<dbReference type="InParanoid" id="D1C4N2"/>
<feature type="domain" description="HipA-like kinase" evidence="1">
    <location>
        <begin position="49"/>
        <end position="235"/>
    </location>
</feature>
<dbReference type="eggNOG" id="COG1718">
    <property type="taxonomic scope" value="Bacteria"/>
</dbReference>
<proteinExistence type="predicted"/>
<protein>
    <recommendedName>
        <fullName evidence="1">HipA-like kinase domain-containing protein</fullName>
    </recommendedName>
</protein>
<reference evidence="2" key="1">
    <citation type="journal article" date="2010" name="Stand. Genomic Sci.">
        <title>Complete genome sequence of Desulfohalobium retbaense type strain (HR(100)).</title>
        <authorList>
            <person name="Spring S."/>
            <person name="Nolan M."/>
            <person name="Lapidus A."/>
            <person name="Glavina Del Rio T."/>
            <person name="Copeland A."/>
            <person name="Tice H."/>
            <person name="Cheng J.F."/>
            <person name="Lucas S."/>
            <person name="Land M."/>
            <person name="Chen F."/>
            <person name="Bruce D."/>
            <person name="Goodwin L."/>
            <person name="Pitluck S."/>
            <person name="Ivanova N."/>
            <person name="Mavromatis K."/>
            <person name="Mikhailova N."/>
            <person name="Pati A."/>
            <person name="Chen A."/>
            <person name="Palaniappan K."/>
            <person name="Hauser L."/>
            <person name="Chang Y.J."/>
            <person name="Jeffries C.D."/>
            <person name="Munk C."/>
            <person name="Kiss H."/>
            <person name="Chain P."/>
            <person name="Han C."/>
            <person name="Brettin T."/>
            <person name="Detter J.C."/>
            <person name="Schuler E."/>
            <person name="Goker M."/>
            <person name="Rohde M."/>
            <person name="Bristow J."/>
            <person name="Eisen J.A."/>
            <person name="Markowitz V."/>
            <person name="Hugenholtz P."/>
            <person name="Kyrpides N.C."/>
            <person name="Klenk H.P."/>
        </authorList>
    </citation>
    <scope>NUCLEOTIDE SEQUENCE [LARGE SCALE GENOMIC DNA]</scope>
    <source>
        <strain evidence="2">DSM 20745</strain>
    </source>
</reference>
<dbReference type="InterPro" id="IPR046748">
    <property type="entry name" value="HipA_2"/>
</dbReference>
<sequence length="283" mass="30794">MGRGSSGEPSPLIPCVRGVRYAVPLREGGSLPAVVDTDGAGPVVVKFRGAGQGAKALVAEAIAAGLALTLDLPIPSPAIVMLDAEFGRSEPDPEIQDILRGSVGANFGLAYLPGALAFDPAVDTWVSPELAAAIVWFDALITNVDRTARNVNLLVWQDQLWMIDHGAALYFHHRWPGWRDRIQSPFPQIREHVLLGLAGDLRAADEHLRPLLTEEALHRVVAAVPDAWLGDEPEFPDLAAHRAAYVTYLSERLNGPRRWLEEAVEAQKRGPVTYVPRTTHRVV</sequence>
<dbReference type="STRING" id="479434.Sthe_1765"/>
<evidence type="ECO:0000259" key="1">
    <source>
        <dbReference type="Pfam" id="PF20613"/>
    </source>
</evidence>
<keyword evidence="3" id="KW-1185">Reference proteome</keyword>
<evidence type="ECO:0000313" key="2">
    <source>
        <dbReference type="EMBL" id="ACZ39199.1"/>
    </source>
</evidence>
<organism evidence="2 3">
    <name type="scientific">Sphaerobacter thermophilus (strain ATCC 49802 / DSM 20745 / KCCM 41009 / NCIMB 13125 / S 6022)</name>
    <dbReference type="NCBI Taxonomy" id="479434"/>
    <lineage>
        <taxon>Bacteria</taxon>
        <taxon>Pseudomonadati</taxon>
        <taxon>Thermomicrobiota</taxon>
        <taxon>Thermomicrobia</taxon>
        <taxon>Sphaerobacterales</taxon>
        <taxon>Sphaerobacterineae</taxon>
        <taxon>Sphaerobacteraceae</taxon>
        <taxon>Sphaerobacter</taxon>
    </lineage>
</organism>
<dbReference type="AlphaFoldDB" id="D1C4N2"/>
<name>D1C4N2_SPHTD</name>
<evidence type="ECO:0000313" key="3">
    <source>
        <dbReference type="Proteomes" id="UP000002027"/>
    </source>
</evidence>
<dbReference type="Pfam" id="PF20613">
    <property type="entry name" value="HipA_2"/>
    <property type="match status" value="1"/>
</dbReference>
<accession>D1C4N2</accession>
<dbReference type="HOGENOM" id="CLU_075702_0_0_0"/>
<dbReference type="EMBL" id="CP001823">
    <property type="protein sequence ID" value="ACZ39199.1"/>
    <property type="molecule type" value="Genomic_DNA"/>
</dbReference>
<dbReference type="KEGG" id="sti:Sthe_1765"/>